<feature type="signal peptide" evidence="9">
    <location>
        <begin position="1"/>
        <end position="19"/>
    </location>
</feature>
<evidence type="ECO:0000256" key="7">
    <source>
        <dbReference type="ARBA" id="ARBA00023180"/>
    </source>
</evidence>
<evidence type="ECO:0000313" key="12">
    <source>
        <dbReference type="Proteomes" id="UP000076871"/>
    </source>
</evidence>
<evidence type="ECO:0000256" key="9">
    <source>
        <dbReference type="RuleBase" id="RU362103"/>
    </source>
</evidence>
<keyword evidence="4 8" id="KW-0378">Hydrolase</keyword>
<evidence type="ECO:0000259" key="10">
    <source>
        <dbReference type="PROSITE" id="PS51210"/>
    </source>
</evidence>
<dbReference type="PANTHER" id="PTHR10728:SF33">
    <property type="entry name" value="LYSOPHOSPHOLIPASE 1-RELATED"/>
    <property type="match status" value="1"/>
</dbReference>
<dbReference type="AlphaFoldDB" id="A0A165C891"/>
<keyword evidence="5 8" id="KW-0442">Lipid degradation</keyword>
<dbReference type="OrthoDB" id="4084751at2759"/>
<dbReference type="GO" id="GO:0005829">
    <property type="term" value="C:cytosol"/>
    <property type="evidence" value="ECO:0007669"/>
    <property type="project" value="TreeGrafter"/>
</dbReference>
<dbReference type="RefSeq" id="XP_040760112.1">
    <property type="nucleotide sequence ID" value="XM_040904977.1"/>
</dbReference>
<dbReference type="EC" id="3.1.1.5" evidence="2 9"/>
<keyword evidence="3 9" id="KW-0732">Signal</keyword>
<proteinExistence type="inferred from homology"/>
<gene>
    <name evidence="11" type="ORF">LAESUDRAFT_662183</name>
</gene>
<accession>A0A165C891</accession>
<keyword evidence="12" id="KW-1185">Reference proteome</keyword>
<dbReference type="Proteomes" id="UP000076871">
    <property type="component" value="Unassembled WGS sequence"/>
</dbReference>
<comment type="catalytic activity">
    <reaction evidence="9">
        <text>a 1-acyl-sn-glycero-3-phosphocholine + H2O = sn-glycerol 3-phosphocholine + a fatty acid + H(+)</text>
        <dbReference type="Rhea" id="RHEA:15177"/>
        <dbReference type="ChEBI" id="CHEBI:15377"/>
        <dbReference type="ChEBI" id="CHEBI:15378"/>
        <dbReference type="ChEBI" id="CHEBI:16870"/>
        <dbReference type="ChEBI" id="CHEBI:28868"/>
        <dbReference type="ChEBI" id="CHEBI:58168"/>
        <dbReference type="EC" id="3.1.1.5"/>
    </reaction>
</comment>
<evidence type="ECO:0000256" key="5">
    <source>
        <dbReference type="ARBA" id="ARBA00022963"/>
    </source>
</evidence>
<dbReference type="FunCoup" id="A0A165C891">
    <property type="interactions" value="219"/>
</dbReference>
<evidence type="ECO:0000313" key="11">
    <source>
        <dbReference type="EMBL" id="KZT02372.1"/>
    </source>
</evidence>
<reference evidence="11 12" key="1">
    <citation type="journal article" date="2016" name="Mol. Biol. Evol.">
        <title>Comparative Genomics of Early-Diverging Mushroom-Forming Fungi Provides Insights into the Origins of Lignocellulose Decay Capabilities.</title>
        <authorList>
            <person name="Nagy L.G."/>
            <person name="Riley R."/>
            <person name="Tritt A."/>
            <person name="Adam C."/>
            <person name="Daum C."/>
            <person name="Floudas D."/>
            <person name="Sun H."/>
            <person name="Yadav J.S."/>
            <person name="Pangilinan J."/>
            <person name="Larsson K.H."/>
            <person name="Matsuura K."/>
            <person name="Barry K."/>
            <person name="Labutti K."/>
            <person name="Kuo R."/>
            <person name="Ohm R.A."/>
            <person name="Bhattacharya S.S."/>
            <person name="Shirouzu T."/>
            <person name="Yoshinaga Y."/>
            <person name="Martin F.M."/>
            <person name="Grigoriev I.V."/>
            <person name="Hibbett D.S."/>
        </authorList>
    </citation>
    <scope>NUCLEOTIDE SEQUENCE [LARGE SCALE GENOMIC DNA]</scope>
    <source>
        <strain evidence="11 12">93-53</strain>
    </source>
</reference>
<organism evidence="11 12">
    <name type="scientific">Laetiporus sulphureus 93-53</name>
    <dbReference type="NCBI Taxonomy" id="1314785"/>
    <lineage>
        <taxon>Eukaryota</taxon>
        <taxon>Fungi</taxon>
        <taxon>Dikarya</taxon>
        <taxon>Basidiomycota</taxon>
        <taxon>Agaricomycotina</taxon>
        <taxon>Agaricomycetes</taxon>
        <taxon>Polyporales</taxon>
        <taxon>Laetiporus</taxon>
    </lineage>
</organism>
<dbReference type="EMBL" id="KV427653">
    <property type="protein sequence ID" value="KZT02372.1"/>
    <property type="molecule type" value="Genomic_DNA"/>
</dbReference>
<name>A0A165C891_9APHY</name>
<keyword evidence="7" id="KW-0325">Glycoprotein</keyword>
<dbReference type="GO" id="GO:0004622">
    <property type="term" value="F:phosphatidylcholine lysophospholipase activity"/>
    <property type="evidence" value="ECO:0007669"/>
    <property type="project" value="UniProtKB-EC"/>
</dbReference>
<dbReference type="InterPro" id="IPR016035">
    <property type="entry name" value="Acyl_Trfase/lysoPLipase"/>
</dbReference>
<evidence type="ECO:0000256" key="1">
    <source>
        <dbReference type="ARBA" id="ARBA00008780"/>
    </source>
</evidence>
<dbReference type="STRING" id="1314785.A0A165C891"/>
<dbReference type="SUPFAM" id="SSF52151">
    <property type="entry name" value="FabD/lysophospholipase-like"/>
    <property type="match status" value="1"/>
</dbReference>
<comment type="similarity">
    <text evidence="1 9">Belongs to the lysophospholipase family.</text>
</comment>
<feature type="chain" id="PRO_5007748311" description="Lysophospholipase" evidence="9">
    <location>
        <begin position="20"/>
        <end position="611"/>
    </location>
</feature>
<dbReference type="Gene3D" id="3.40.1090.10">
    <property type="entry name" value="Cytosolic phospholipase A2 catalytic domain"/>
    <property type="match status" value="1"/>
</dbReference>
<dbReference type="GeneID" id="63822007"/>
<sequence>MRYSVIFLLSVLCRHPLLAAGQSKAAAAYAPELIPCPSGVSLVRDAGSADQSLSDGEAAYVSAKQKKVLPQAWLSYLQTVLEAKNADSLPAYVSEILAGQYGEEAYPRFAIATSGGGYRAATFGAGVLNALDGRNSTSVLAGTGGLLQAATYLAALSGGNWLVSSLAQADFPTLPNLVFGPDQTSANGYGGWLADFDLLSPSSNVTLDDEYVLDILKEIEGKYEKGFPVTVTDVWARALSRHFVNGTTATNFWDPDDTHGAGLTFSSISTLDTFTNYTQPFPILVIDTLSPNGNNSNILSGGNFVPLTNPIYEVNVYEFGSFDPMLAAFTPTEYLGSPNNSICATGFDQIAFIEGLSSNLFNEYNTSATTLKNSSIYEVVELLAEYLPESDVELAVGLVPNAFYGYSPETFIDSNETLLQLVDGGEDGEVVPFMPLLVKAREVDVIFAIDAASDTDDHWADGSSIIATQDRVAFFPGTYSFPSVPTSASEFTAHDLTKRPTFFGCNSSEESDEPLVIYLANGGAPLGQMPVTNTSTEQMQYTADELQAMLSQTFDVATKGIAIPVDEGKSWEKDSEWPACLACAIVDRSRQQQGIERSGLCHGCLEKYCWS</sequence>
<keyword evidence="6 8" id="KW-0443">Lipid metabolism</keyword>
<protein>
    <recommendedName>
        <fullName evidence="2 9">Lysophospholipase</fullName>
        <ecNumber evidence="2 9">3.1.1.5</ecNumber>
    </recommendedName>
</protein>
<evidence type="ECO:0000256" key="6">
    <source>
        <dbReference type="ARBA" id="ARBA00023098"/>
    </source>
</evidence>
<dbReference type="GO" id="GO:0004623">
    <property type="term" value="F:phospholipase A2 activity"/>
    <property type="evidence" value="ECO:0007669"/>
    <property type="project" value="TreeGrafter"/>
</dbReference>
<dbReference type="InterPro" id="IPR002642">
    <property type="entry name" value="LysoPLipase_cat_dom"/>
</dbReference>
<evidence type="ECO:0000256" key="2">
    <source>
        <dbReference type="ARBA" id="ARBA00013274"/>
    </source>
</evidence>
<dbReference type="InParanoid" id="A0A165C891"/>
<evidence type="ECO:0000256" key="4">
    <source>
        <dbReference type="ARBA" id="ARBA00022801"/>
    </source>
</evidence>
<dbReference type="PROSITE" id="PS51210">
    <property type="entry name" value="PLA2C"/>
    <property type="match status" value="1"/>
</dbReference>
<evidence type="ECO:0000256" key="8">
    <source>
        <dbReference type="PROSITE-ProRule" id="PRU00555"/>
    </source>
</evidence>
<dbReference type="PANTHER" id="PTHR10728">
    <property type="entry name" value="CYTOSOLIC PHOSPHOLIPASE A2"/>
    <property type="match status" value="1"/>
</dbReference>
<dbReference type="GO" id="GO:0046475">
    <property type="term" value="P:glycerophospholipid catabolic process"/>
    <property type="evidence" value="ECO:0007669"/>
    <property type="project" value="TreeGrafter"/>
</dbReference>
<dbReference type="Pfam" id="PF01735">
    <property type="entry name" value="PLA2_B"/>
    <property type="match status" value="1"/>
</dbReference>
<feature type="domain" description="PLA2c" evidence="10">
    <location>
        <begin position="35"/>
        <end position="611"/>
    </location>
</feature>
<evidence type="ECO:0000256" key="3">
    <source>
        <dbReference type="ARBA" id="ARBA00022729"/>
    </source>
</evidence>
<dbReference type="SMART" id="SM00022">
    <property type="entry name" value="PLAc"/>
    <property type="match status" value="1"/>
</dbReference>